<dbReference type="Proteomes" id="UP000784294">
    <property type="component" value="Unassembled WGS sequence"/>
</dbReference>
<name>A0A3S5CKC3_9PLAT</name>
<organism evidence="2 3">
    <name type="scientific">Protopolystoma xenopodis</name>
    <dbReference type="NCBI Taxonomy" id="117903"/>
    <lineage>
        <taxon>Eukaryota</taxon>
        <taxon>Metazoa</taxon>
        <taxon>Spiralia</taxon>
        <taxon>Lophotrochozoa</taxon>
        <taxon>Platyhelminthes</taxon>
        <taxon>Monogenea</taxon>
        <taxon>Polyopisthocotylea</taxon>
        <taxon>Polystomatidea</taxon>
        <taxon>Polystomatidae</taxon>
        <taxon>Protopolystoma</taxon>
    </lineage>
</organism>
<reference evidence="2" key="1">
    <citation type="submission" date="2018-11" db="EMBL/GenBank/DDBJ databases">
        <authorList>
            <consortium name="Pathogen Informatics"/>
        </authorList>
    </citation>
    <scope>NUCLEOTIDE SEQUENCE</scope>
</reference>
<dbReference type="AlphaFoldDB" id="A0A3S5CKC3"/>
<accession>A0A3S5CKC3</accession>
<evidence type="ECO:0000313" key="3">
    <source>
        <dbReference type="Proteomes" id="UP000784294"/>
    </source>
</evidence>
<dbReference type="EMBL" id="CAAALY010024715">
    <property type="protein sequence ID" value="VEL15470.1"/>
    <property type="molecule type" value="Genomic_DNA"/>
</dbReference>
<keyword evidence="3" id="KW-1185">Reference proteome</keyword>
<protein>
    <submittedName>
        <fullName evidence="2">Uncharacterized protein</fullName>
    </submittedName>
</protein>
<feature type="region of interest" description="Disordered" evidence="1">
    <location>
        <begin position="1"/>
        <end position="23"/>
    </location>
</feature>
<gene>
    <name evidence="2" type="ORF">PXEA_LOCUS8910</name>
</gene>
<evidence type="ECO:0000256" key="1">
    <source>
        <dbReference type="SAM" id="MobiDB-lite"/>
    </source>
</evidence>
<evidence type="ECO:0000313" key="2">
    <source>
        <dbReference type="EMBL" id="VEL15470.1"/>
    </source>
</evidence>
<sequence>MARLTDDAGETSGNVPRPRSEFGNDHAYNWFRARNANPVDVELPTRLLEDFLLALTQLNVTLLVRRSDQLPYASVMRHEGAPYGKVVFLGGGLRRHAMTIKYRKSWSGELPKF</sequence>
<comment type="caution">
    <text evidence="2">The sequence shown here is derived from an EMBL/GenBank/DDBJ whole genome shotgun (WGS) entry which is preliminary data.</text>
</comment>
<proteinExistence type="predicted"/>